<dbReference type="Proteomes" id="UP000694892">
    <property type="component" value="Chromosome 9_10L"/>
</dbReference>
<evidence type="ECO:0000313" key="2">
    <source>
        <dbReference type="EMBL" id="OCT63690.1"/>
    </source>
</evidence>
<keyword evidence="1" id="KW-1133">Transmembrane helix</keyword>
<keyword evidence="1" id="KW-0812">Transmembrane</keyword>
<keyword evidence="1" id="KW-0472">Membrane</keyword>
<gene>
    <name evidence="2" type="ORF">XELAEV_18044790mg</name>
</gene>
<protein>
    <submittedName>
        <fullName evidence="2">Uncharacterized protein</fullName>
    </submittedName>
</protein>
<dbReference type="AlphaFoldDB" id="A0A974C028"/>
<dbReference type="EMBL" id="CM004482">
    <property type="protein sequence ID" value="OCT63690.1"/>
    <property type="molecule type" value="Genomic_DNA"/>
</dbReference>
<evidence type="ECO:0000256" key="1">
    <source>
        <dbReference type="SAM" id="Phobius"/>
    </source>
</evidence>
<name>A0A974C028_XENLA</name>
<proteinExistence type="predicted"/>
<evidence type="ECO:0000313" key="3">
    <source>
        <dbReference type="Proteomes" id="UP000694892"/>
    </source>
</evidence>
<feature type="transmembrane region" description="Helical" evidence="1">
    <location>
        <begin position="43"/>
        <end position="68"/>
    </location>
</feature>
<sequence length="69" mass="8483">MGRHLFTSKPLNKQPNHSVSWQHCKLYQWERKIKCRFQLKRKFFLFDLITYKFLLLLLLALYSCSYISI</sequence>
<accession>A0A974C028</accession>
<reference evidence="3" key="1">
    <citation type="journal article" date="2016" name="Nature">
        <title>Genome evolution in the allotetraploid frog Xenopus laevis.</title>
        <authorList>
            <person name="Session A.M."/>
            <person name="Uno Y."/>
            <person name="Kwon T."/>
            <person name="Chapman J.A."/>
            <person name="Toyoda A."/>
            <person name="Takahashi S."/>
            <person name="Fukui A."/>
            <person name="Hikosaka A."/>
            <person name="Suzuki A."/>
            <person name="Kondo M."/>
            <person name="van Heeringen S.J."/>
            <person name="Quigley I."/>
            <person name="Heinz S."/>
            <person name="Ogino H."/>
            <person name="Ochi H."/>
            <person name="Hellsten U."/>
            <person name="Lyons J.B."/>
            <person name="Simakov O."/>
            <person name="Putnam N."/>
            <person name="Stites J."/>
            <person name="Kuroki Y."/>
            <person name="Tanaka T."/>
            <person name="Michiue T."/>
            <person name="Watanabe M."/>
            <person name="Bogdanovic O."/>
            <person name="Lister R."/>
            <person name="Georgiou G."/>
            <person name="Paranjpe S.S."/>
            <person name="van Kruijsbergen I."/>
            <person name="Shu S."/>
            <person name="Carlson J."/>
            <person name="Kinoshita T."/>
            <person name="Ohta Y."/>
            <person name="Mawaribuchi S."/>
            <person name="Jenkins J."/>
            <person name="Grimwood J."/>
            <person name="Schmutz J."/>
            <person name="Mitros T."/>
            <person name="Mozaffari S.V."/>
            <person name="Suzuki Y."/>
            <person name="Haramoto Y."/>
            <person name="Yamamoto T.S."/>
            <person name="Takagi C."/>
            <person name="Heald R."/>
            <person name="Miller K."/>
            <person name="Haudenschild C."/>
            <person name="Kitzman J."/>
            <person name="Nakayama T."/>
            <person name="Izutsu Y."/>
            <person name="Robert J."/>
            <person name="Fortriede J."/>
            <person name="Burns K."/>
            <person name="Lotay V."/>
            <person name="Karimi K."/>
            <person name="Yasuoka Y."/>
            <person name="Dichmann D.S."/>
            <person name="Flajnik M.F."/>
            <person name="Houston D.W."/>
            <person name="Shendure J."/>
            <person name="DuPasquier L."/>
            <person name="Vize P.D."/>
            <person name="Zorn A.M."/>
            <person name="Ito M."/>
            <person name="Marcotte E.M."/>
            <person name="Wallingford J.B."/>
            <person name="Ito Y."/>
            <person name="Asashima M."/>
            <person name="Ueno N."/>
            <person name="Matsuda Y."/>
            <person name="Veenstra G.J."/>
            <person name="Fujiyama A."/>
            <person name="Harland R.M."/>
            <person name="Taira M."/>
            <person name="Rokhsar D.S."/>
        </authorList>
    </citation>
    <scope>NUCLEOTIDE SEQUENCE [LARGE SCALE GENOMIC DNA]</scope>
    <source>
        <strain evidence="3">J</strain>
    </source>
</reference>
<organism evidence="2 3">
    <name type="scientific">Xenopus laevis</name>
    <name type="common">African clawed frog</name>
    <dbReference type="NCBI Taxonomy" id="8355"/>
    <lineage>
        <taxon>Eukaryota</taxon>
        <taxon>Metazoa</taxon>
        <taxon>Chordata</taxon>
        <taxon>Craniata</taxon>
        <taxon>Vertebrata</taxon>
        <taxon>Euteleostomi</taxon>
        <taxon>Amphibia</taxon>
        <taxon>Batrachia</taxon>
        <taxon>Anura</taxon>
        <taxon>Pipoidea</taxon>
        <taxon>Pipidae</taxon>
        <taxon>Xenopodinae</taxon>
        <taxon>Xenopus</taxon>
        <taxon>Xenopus</taxon>
    </lineage>
</organism>